<dbReference type="PANTHER" id="PTHR31297:SF41">
    <property type="entry name" value="ENDOGLUCANASE, PUTATIVE (AFU_ORTHOLOGUE AFUA_5G01830)-RELATED"/>
    <property type="match status" value="1"/>
</dbReference>
<dbReference type="Proteomes" id="UP000187526">
    <property type="component" value="Unassembled WGS sequence"/>
</dbReference>
<evidence type="ECO:0000256" key="4">
    <source>
        <dbReference type="ARBA" id="ARBA00023277"/>
    </source>
</evidence>
<keyword evidence="4" id="KW-0119">Carbohydrate metabolism</keyword>
<dbReference type="AlphaFoldDB" id="A0A1R1I8M1"/>
<protein>
    <recommendedName>
        <fullName evidence="8">Glycoside hydrolase family 5 domain-containing protein</fullName>
    </recommendedName>
</protein>
<sequence length="373" mass="43768">MSRIFAYPDKNGSLYKWPPFFNEKNLRFSDAEIVKLKDVGFDFVRLSVDPGPYIYFDRYDDILYSELFDFINRLRRHGFVVIVDSHPATYSSNWKSNDILWNEIKFKSYLHYLSKIASRISDMDEGGVILQLMNEPQGECSASLIENDWRIKQKILFDELRKKWSNLPIAVSGTCWSSIDGLLLLDPRDFDKNTFYDFHFYDPYVFTHQSIIWTKSPISGIFGLSYPYNHGNKKSTLDSSRFEFENNERSRIGQISPLSFTEIESVVDKYYLIDKPELSYINSRFKKISDWSIRYSVPKRNIILGEFGAVKTTYTIADGSRRRWLYDVRTVAEKNHIAWALWDYGYLFGLLQAEQGKEYDMDTLISLGLISKD</sequence>
<reference evidence="9 10" key="1">
    <citation type="submission" date="2016-10" db="EMBL/GenBank/DDBJ databases">
        <title>Alkaliphiles isolated from bioreactors.</title>
        <authorList>
            <person name="Salah Z."/>
            <person name="Rout S.P."/>
            <person name="Humphreys P.N."/>
        </authorList>
    </citation>
    <scope>NUCLEOTIDE SEQUENCE [LARGE SCALE GENOMIC DNA]</scope>
    <source>
        <strain evidence="9 10">ZS02</strain>
    </source>
</reference>
<evidence type="ECO:0000313" key="10">
    <source>
        <dbReference type="Proteomes" id="UP000187526"/>
    </source>
</evidence>
<keyword evidence="10" id="KW-1185">Reference proteome</keyword>
<proteinExistence type="inferred from homology"/>
<dbReference type="GO" id="GO:0009986">
    <property type="term" value="C:cell surface"/>
    <property type="evidence" value="ECO:0007669"/>
    <property type="project" value="TreeGrafter"/>
</dbReference>
<evidence type="ECO:0000256" key="5">
    <source>
        <dbReference type="ARBA" id="ARBA00023295"/>
    </source>
</evidence>
<dbReference type="GO" id="GO:0030245">
    <property type="term" value="P:cellulose catabolic process"/>
    <property type="evidence" value="ECO:0007669"/>
    <property type="project" value="UniProtKB-KW"/>
</dbReference>
<dbReference type="Pfam" id="PF00150">
    <property type="entry name" value="Cellulase"/>
    <property type="match status" value="1"/>
</dbReference>
<comment type="caution">
    <text evidence="9">The sequence shown here is derived from an EMBL/GenBank/DDBJ whole genome shotgun (WGS) entry which is preliminary data.</text>
</comment>
<name>A0A1R1I8M1_9RHOO</name>
<evidence type="ECO:0000256" key="2">
    <source>
        <dbReference type="ARBA" id="ARBA00022801"/>
    </source>
</evidence>
<dbReference type="InterPro" id="IPR001547">
    <property type="entry name" value="Glyco_hydro_5"/>
</dbReference>
<evidence type="ECO:0000256" key="1">
    <source>
        <dbReference type="ARBA" id="ARBA00005641"/>
    </source>
</evidence>
<dbReference type="EMBL" id="MTHD01000002">
    <property type="protein sequence ID" value="OMG55123.1"/>
    <property type="molecule type" value="Genomic_DNA"/>
</dbReference>
<dbReference type="InterPro" id="IPR050386">
    <property type="entry name" value="Glycosyl_hydrolase_5"/>
</dbReference>
<dbReference type="GO" id="GO:0005576">
    <property type="term" value="C:extracellular region"/>
    <property type="evidence" value="ECO:0007669"/>
    <property type="project" value="TreeGrafter"/>
</dbReference>
<keyword evidence="3" id="KW-0136">Cellulose degradation</keyword>
<evidence type="ECO:0000259" key="8">
    <source>
        <dbReference type="Pfam" id="PF00150"/>
    </source>
</evidence>
<evidence type="ECO:0000256" key="6">
    <source>
        <dbReference type="ARBA" id="ARBA00023326"/>
    </source>
</evidence>
<keyword evidence="6" id="KW-0624">Polysaccharide degradation</keyword>
<dbReference type="InterPro" id="IPR017853">
    <property type="entry name" value="GH"/>
</dbReference>
<evidence type="ECO:0000313" key="9">
    <source>
        <dbReference type="EMBL" id="OMG55123.1"/>
    </source>
</evidence>
<gene>
    <name evidence="9" type="ORF">BJN45_08225</name>
</gene>
<dbReference type="GO" id="GO:0008422">
    <property type="term" value="F:beta-glucosidase activity"/>
    <property type="evidence" value="ECO:0007669"/>
    <property type="project" value="TreeGrafter"/>
</dbReference>
<dbReference type="Gene3D" id="3.20.20.80">
    <property type="entry name" value="Glycosidases"/>
    <property type="match status" value="1"/>
</dbReference>
<dbReference type="PANTHER" id="PTHR31297">
    <property type="entry name" value="GLUCAN ENDO-1,6-BETA-GLUCOSIDASE B"/>
    <property type="match status" value="1"/>
</dbReference>
<evidence type="ECO:0000256" key="3">
    <source>
        <dbReference type="ARBA" id="ARBA00023001"/>
    </source>
</evidence>
<evidence type="ECO:0000256" key="7">
    <source>
        <dbReference type="RuleBase" id="RU361153"/>
    </source>
</evidence>
<dbReference type="STRING" id="418702.BJN45_08225"/>
<dbReference type="SUPFAM" id="SSF51445">
    <property type="entry name" value="(Trans)glycosidases"/>
    <property type="match status" value="1"/>
</dbReference>
<comment type="similarity">
    <text evidence="1 7">Belongs to the glycosyl hydrolase 5 (cellulase A) family.</text>
</comment>
<keyword evidence="2 7" id="KW-0378">Hydrolase</keyword>
<keyword evidence="5 7" id="KW-0326">Glycosidase</keyword>
<organism evidence="9 10">
    <name type="scientific">Azonexus hydrophilus</name>
    <dbReference type="NCBI Taxonomy" id="418702"/>
    <lineage>
        <taxon>Bacteria</taxon>
        <taxon>Pseudomonadati</taxon>
        <taxon>Pseudomonadota</taxon>
        <taxon>Betaproteobacteria</taxon>
        <taxon>Rhodocyclales</taxon>
        <taxon>Azonexaceae</taxon>
        <taxon>Azonexus</taxon>
    </lineage>
</organism>
<feature type="domain" description="Glycoside hydrolase family 5" evidence="8">
    <location>
        <begin position="32"/>
        <end position="345"/>
    </location>
</feature>
<accession>A0A1R1I8M1</accession>